<dbReference type="Proteomes" id="UP000031586">
    <property type="component" value="Unassembled WGS sequence"/>
</dbReference>
<feature type="domain" description="HTH luxR-type" evidence="4">
    <location>
        <begin position="156"/>
        <end position="221"/>
    </location>
</feature>
<dbReference type="GO" id="GO:0003677">
    <property type="term" value="F:DNA binding"/>
    <property type="evidence" value="ECO:0007669"/>
    <property type="project" value="UniProtKB-KW"/>
</dbReference>
<dbReference type="GO" id="GO:0006355">
    <property type="term" value="P:regulation of DNA-templated transcription"/>
    <property type="evidence" value="ECO:0007669"/>
    <property type="project" value="InterPro"/>
</dbReference>
<keyword evidence="3" id="KW-0804">Transcription</keyword>
<evidence type="ECO:0000313" key="5">
    <source>
        <dbReference type="EMBL" id="KIF52528.1"/>
    </source>
</evidence>
<dbReference type="EMBL" id="JPRD01000020">
    <property type="protein sequence ID" value="KIF52528.1"/>
    <property type="molecule type" value="Genomic_DNA"/>
</dbReference>
<dbReference type="GeneID" id="47103258"/>
<organism evidence="5 6">
    <name type="scientific">Vibrio owensii CAIM 1854 = LMG 25443</name>
    <dbReference type="NCBI Taxonomy" id="1229493"/>
    <lineage>
        <taxon>Bacteria</taxon>
        <taxon>Pseudomonadati</taxon>
        <taxon>Pseudomonadota</taxon>
        <taxon>Gammaproteobacteria</taxon>
        <taxon>Vibrionales</taxon>
        <taxon>Vibrionaceae</taxon>
        <taxon>Vibrio</taxon>
    </lineage>
</organism>
<dbReference type="PRINTS" id="PR00038">
    <property type="entry name" value="HTHLUXR"/>
</dbReference>
<dbReference type="PROSITE" id="PS00622">
    <property type="entry name" value="HTH_LUXR_1"/>
    <property type="match status" value="1"/>
</dbReference>
<dbReference type="RefSeq" id="WP_005435794.1">
    <property type="nucleotide sequence ID" value="NZ_BAOH01000144.1"/>
</dbReference>
<protein>
    <submittedName>
        <fullName evidence="5">LuxR family transcriptional regulator</fullName>
    </submittedName>
</protein>
<evidence type="ECO:0000259" key="4">
    <source>
        <dbReference type="PROSITE" id="PS50043"/>
    </source>
</evidence>
<dbReference type="SUPFAM" id="SSF46894">
    <property type="entry name" value="C-terminal effector domain of the bipartite response regulators"/>
    <property type="match status" value="1"/>
</dbReference>
<evidence type="ECO:0000313" key="6">
    <source>
        <dbReference type="Proteomes" id="UP000031586"/>
    </source>
</evidence>
<reference evidence="5 6" key="1">
    <citation type="submission" date="2014-07" db="EMBL/GenBank/DDBJ databases">
        <title>Unique and conserved regions in Vibrio harveyi and related species in comparison with the shrimp pathogen Vibrio harveyi CAIM 1792.</title>
        <authorList>
            <person name="Espinoza-Valles I."/>
            <person name="Vora G."/>
            <person name="Leekitcharoenphon P."/>
            <person name="Ussery D."/>
            <person name="Hoj L."/>
            <person name="Gomez-Gil B."/>
        </authorList>
    </citation>
    <scope>NUCLEOTIDE SEQUENCE [LARGE SCALE GENOMIC DNA]</scope>
    <source>
        <strain evidence="6">CAIM 1854 / LMG 25443</strain>
    </source>
</reference>
<evidence type="ECO:0000256" key="2">
    <source>
        <dbReference type="ARBA" id="ARBA00023125"/>
    </source>
</evidence>
<dbReference type="PATRIC" id="fig|1229493.5.peg.1701"/>
<sequence length="225" mass="25779">MDKLRLFELSNQLRCAESSDAIHAWFGELQNEIDFEFSILGLFGDDYAPDPVCYGFSPDQFANCFSKKTAESDPLIAALQQSNHGIMALMDSHTHPDYGKRLLLAGYHGDKKAIYLTSFGDRQPSSEEIDALYLLTPHLYMASSYVCDRNIRVETLPAPESQLTTRECELLPWLKLGKSNWEISRLLNISERTVKYHLQNIYRKLDVHNRTHAVSKAIELGWYED</sequence>
<dbReference type="InterPro" id="IPR016032">
    <property type="entry name" value="Sig_transdc_resp-reg_C-effctor"/>
</dbReference>
<proteinExistence type="predicted"/>
<dbReference type="CDD" id="cd06170">
    <property type="entry name" value="LuxR_C_like"/>
    <property type="match status" value="1"/>
</dbReference>
<name>A0A0C1VRL0_9VIBR</name>
<accession>A0A0C1VRL0</accession>
<comment type="caution">
    <text evidence="5">The sequence shown here is derived from an EMBL/GenBank/DDBJ whole genome shotgun (WGS) entry which is preliminary data.</text>
</comment>
<dbReference type="AlphaFoldDB" id="A0A0C1VRL0"/>
<dbReference type="Gene3D" id="1.10.10.10">
    <property type="entry name" value="Winged helix-like DNA-binding domain superfamily/Winged helix DNA-binding domain"/>
    <property type="match status" value="1"/>
</dbReference>
<dbReference type="InterPro" id="IPR000792">
    <property type="entry name" value="Tscrpt_reg_LuxR_C"/>
</dbReference>
<evidence type="ECO:0000256" key="1">
    <source>
        <dbReference type="ARBA" id="ARBA00023015"/>
    </source>
</evidence>
<dbReference type="PANTHER" id="PTHR44688">
    <property type="entry name" value="DNA-BINDING TRANSCRIPTIONAL ACTIVATOR DEVR_DOSR"/>
    <property type="match status" value="1"/>
</dbReference>
<dbReference type="SMART" id="SM00421">
    <property type="entry name" value="HTH_LUXR"/>
    <property type="match status" value="1"/>
</dbReference>
<gene>
    <name evidence="5" type="ORF">H735_12820</name>
</gene>
<evidence type="ECO:0000256" key="3">
    <source>
        <dbReference type="ARBA" id="ARBA00023163"/>
    </source>
</evidence>
<dbReference type="PROSITE" id="PS50043">
    <property type="entry name" value="HTH_LUXR_2"/>
    <property type="match status" value="1"/>
</dbReference>
<dbReference type="InterPro" id="IPR036388">
    <property type="entry name" value="WH-like_DNA-bd_sf"/>
</dbReference>
<dbReference type="PANTHER" id="PTHR44688:SF16">
    <property type="entry name" value="DNA-BINDING TRANSCRIPTIONAL ACTIVATOR DEVR_DOSR"/>
    <property type="match status" value="1"/>
</dbReference>
<dbReference type="Pfam" id="PF00196">
    <property type="entry name" value="GerE"/>
    <property type="match status" value="1"/>
</dbReference>
<keyword evidence="2" id="KW-0238">DNA-binding</keyword>
<keyword evidence="1" id="KW-0805">Transcription regulation</keyword>